<reference evidence="7 8" key="1">
    <citation type="submission" date="2018-11" db="EMBL/GenBank/DDBJ databases">
        <title>Schleiferia aggregans sp. nov., a moderately thermophilic heterotrophic bacterium isolated from microbial mats at a terrestrial hot spring.</title>
        <authorList>
            <person name="Iino T."/>
            <person name="Ohkuma M."/>
            <person name="Haruta S."/>
        </authorList>
    </citation>
    <scope>NUCLEOTIDE SEQUENCE [LARGE SCALE GENOMIC DNA]</scope>
    <source>
        <strain evidence="7 8">LA</strain>
    </source>
</reference>
<evidence type="ECO:0000256" key="4">
    <source>
        <dbReference type="ARBA" id="ARBA00022679"/>
    </source>
</evidence>
<keyword evidence="2" id="KW-1003">Cell membrane</keyword>
<gene>
    <name evidence="7" type="ORF">JCM31826_00400</name>
</gene>
<dbReference type="RefSeq" id="WP_124396638.1">
    <property type="nucleotide sequence ID" value="NZ_BHZE01000001.1"/>
</dbReference>
<evidence type="ECO:0000259" key="6">
    <source>
        <dbReference type="Pfam" id="PF00535"/>
    </source>
</evidence>
<comment type="caution">
    <text evidence="7">The sequence shown here is derived from an EMBL/GenBank/DDBJ whole genome shotgun (WGS) entry which is preliminary data.</text>
</comment>
<protein>
    <recommendedName>
        <fullName evidence="6">Glycosyltransferase 2-like domain-containing protein</fullName>
    </recommendedName>
</protein>
<evidence type="ECO:0000313" key="8">
    <source>
        <dbReference type="Proteomes" id="UP000286715"/>
    </source>
</evidence>
<keyword evidence="5" id="KW-0472">Membrane</keyword>
<comment type="subcellular location">
    <subcellularLocation>
        <location evidence="1">Cell membrane</location>
    </subcellularLocation>
</comment>
<keyword evidence="8" id="KW-1185">Reference proteome</keyword>
<keyword evidence="4" id="KW-0808">Transferase</keyword>
<dbReference type="InterPro" id="IPR029044">
    <property type="entry name" value="Nucleotide-diphossugar_trans"/>
</dbReference>
<dbReference type="OrthoDB" id="9797819at2"/>
<dbReference type="CDD" id="cd00761">
    <property type="entry name" value="Glyco_tranf_GTA_type"/>
    <property type="match status" value="1"/>
</dbReference>
<dbReference type="GO" id="GO:0016757">
    <property type="term" value="F:glycosyltransferase activity"/>
    <property type="evidence" value="ECO:0007669"/>
    <property type="project" value="UniProtKB-KW"/>
</dbReference>
<accession>A0A401XHT0</accession>
<feature type="domain" description="Glycosyltransferase 2-like" evidence="6">
    <location>
        <begin position="47"/>
        <end position="203"/>
    </location>
</feature>
<evidence type="ECO:0000256" key="2">
    <source>
        <dbReference type="ARBA" id="ARBA00022475"/>
    </source>
</evidence>
<dbReference type="Proteomes" id="UP000286715">
    <property type="component" value="Unassembled WGS sequence"/>
</dbReference>
<dbReference type="SUPFAM" id="SSF53448">
    <property type="entry name" value="Nucleotide-diphospho-sugar transferases"/>
    <property type="match status" value="1"/>
</dbReference>
<name>A0A401XHT0_9FLAO</name>
<proteinExistence type="predicted"/>
<dbReference type="Pfam" id="PF00535">
    <property type="entry name" value="Glycos_transf_2"/>
    <property type="match status" value="1"/>
</dbReference>
<dbReference type="Gene3D" id="3.90.550.10">
    <property type="entry name" value="Spore Coat Polysaccharide Biosynthesis Protein SpsA, Chain A"/>
    <property type="match status" value="1"/>
</dbReference>
<dbReference type="EMBL" id="BHZE01000001">
    <property type="protein sequence ID" value="GCD76558.1"/>
    <property type="molecule type" value="Genomic_DNA"/>
</dbReference>
<keyword evidence="3" id="KW-0328">Glycosyltransferase</keyword>
<sequence length="281" mass="32414">MPRFILPAHVKEHLKWLKTPIEAISEAQWSHWRNRLSSFNHPNPEVSIVLIARNEEERILCTLSSVAEFDVSVPAELLVINNDSNDRTAEILERLGVKYFTEKKVGAGPARQLGLEQAKGTYIVTGDTDTVYTSDWHIRLTEPLKKDPKIAVTYSMHVLYTDEMHYPLDLHVYQYLKHANKYLHSFKRPHLNCGGASMAYRRADALMAGGYNTDLERWEDGTLAYDLSKIGKVKMIPHRQAYIYTSNRRMRADGSIAKAFLIRVKKQLINLPEYFTRIKNK</sequence>
<dbReference type="PANTHER" id="PTHR43646">
    <property type="entry name" value="GLYCOSYLTRANSFERASE"/>
    <property type="match status" value="1"/>
</dbReference>
<evidence type="ECO:0000313" key="7">
    <source>
        <dbReference type="EMBL" id="GCD76558.1"/>
    </source>
</evidence>
<dbReference type="AlphaFoldDB" id="A0A401XHT0"/>
<evidence type="ECO:0000256" key="3">
    <source>
        <dbReference type="ARBA" id="ARBA00022676"/>
    </source>
</evidence>
<dbReference type="GO" id="GO:0005886">
    <property type="term" value="C:plasma membrane"/>
    <property type="evidence" value="ECO:0007669"/>
    <property type="project" value="UniProtKB-SubCell"/>
</dbReference>
<dbReference type="PANTHER" id="PTHR43646:SF2">
    <property type="entry name" value="GLYCOSYLTRANSFERASE 2-LIKE DOMAIN-CONTAINING PROTEIN"/>
    <property type="match status" value="1"/>
</dbReference>
<organism evidence="7 8">
    <name type="scientific">Thermaurantimonas aggregans</name>
    <dbReference type="NCBI Taxonomy" id="2173829"/>
    <lineage>
        <taxon>Bacteria</taxon>
        <taxon>Pseudomonadati</taxon>
        <taxon>Bacteroidota</taxon>
        <taxon>Flavobacteriia</taxon>
        <taxon>Flavobacteriales</taxon>
        <taxon>Schleiferiaceae</taxon>
        <taxon>Thermaurantimonas</taxon>
    </lineage>
</organism>
<dbReference type="InterPro" id="IPR001173">
    <property type="entry name" value="Glyco_trans_2-like"/>
</dbReference>
<evidence type="ECO:0000256" key="5">
    <source>
        <dbReference type="ARBA" id="ARBA00023136"/>
    </source>
</evidence>
<evidence type="ECO:0000256" key="1">
    <source>
        <dbReference type="ARBA" id="ARBA00004236"/>
    </source>
</evidence>